<dbReference type="PROSITE" id="PS50191">
    <property type="entry name" value="CRAL_TRIO"/>
    <property type="match status" value="1"/>
</dbReference>
<dbReference type="InterPro" id="IPR001251">
    <property type="entry name" value="CRAL-TRIO_dom"/>
</dbReference>
<name>A0AA38IH57_9CUCU</name>
<sequence length="297" mass="34878">MEKRSLLLHYGNDILESVARLYQKTEESLAQDVQILKSWMESQPHLPEVLDDKSLQNFFLLNKCKMDKTKRKIDMYYTLRSQLPDIFENVNPKCSNLKEILKIFYLLPLPQMTPEMCRVFVLKCRNKDMLHKLSPYDVVKMANNLQELRLKEDVMVGDIGIVDMEGINMRTILKVTPLFMVKAVRFYKEVYSIPLKGVYVINTHPLVSIILAMVRGLIKPKIFQRIHICKDASIIKEKLPLEILPENYGGNEKSLEELLDLWKLKFEEYDDLFNRLDKLRVNENLRPSQDQISEASR</sequence>
<gene>
    <name evidence="2" type="ORF">Zmor_013314</name>
</gene>
<dbReference type="CDD" id="cd00170">
    <property type="entry name" value="SEC14"/>
    <property type="match status" value="1"/>
</dbReference>
<dbReference type="InterPro" id="IPR036865">
    <property type="entry name" value="CRAL-TRIO_dom_sf"/>
</dbReference>
<dbReference type="SUPFAM" id="SSF52087">
    <property type="entry name" value="CRAL/TRIO domain"/>
    <property type="match status" value="1"/>
</dbReference>
<dbReference type="SMART" id="SM00516">
    <property type="entry name" value="SEC14"/>
    <property type="match status" value="1"/>
</dbReference>
<dbReference type="PANTHER" id="PTHR10174:SF222">
    <property type="entry name" value="GH10083P-RELATED"/>
    <property type="match status" value="1"/>
</dbReference>
<dbReference type="Pfam" id="PF00650">
    <property type="entry name" value="CRAL_TRIO"/>
    <property type="match status" value="1"/>
</dbReference>
<keyword evidence="3" id="KW-1185">Reference proteome</keyword>
<feature type="domain" description="CRAL-TRIO" evidence="1">
    <location>
        <begin position="97"/>
        <end position="256"/>
    </location>
</feature>
<evidence type="ECO:0000313" key="2">
    <source>
        <dbReference type="EMBL" id="KAJ3654101.1"/>
    </source>
</evidence>
<dbReference type="EMBL" id="JALNTZ010000004">
    <property type="protein sequence ID" value="KAJ3654101.1"/>
    <property type="molecule type" value="Genomic_DNA"/>
</dbReference>
<dbReference type="GO" id="GO:1902936">
    <property type="term" value="F:phosphatidylinositol bisphosphate binding"/>
    <property type="evidence" value="ECO:0007669"/>
    <property type="project" value="TreeGrafter"/>
</dbReference>
<organism evidence="2 3">
    <name type="scientific">Zophobas morio</name>
    <dbReference type="NCBI Taxonomy" id="2755281"/>
    <lineage>
        <taxon>Eukaryota</taxon>
        <taxon>Metazoa</taxon>
        <taxon>Ecdysozoa</taxon>
        <taxon>Arthropoda</taxon>
        <taxon>Hexapoda</taxon>
        <taxon>Insecta</taxon>
        <taxon>Pterygota</taxon>
        <taxon>Neoptera</taxon>
        <taxon>Endopterygota</taxon>
        <taxon>Coleoptera</taxon>
        <taxon>Polyphaga</taxon>
        <taxon>Cucujiformia</taxon>
        <taxon>Tenebrionidae</taxon>
        <taxon>Zophobas</taxon>
    </lineage>
</organism>
<dbReference type="InterPro" id="IPR036273">
    <property type="entry name" value="CRAL/TRIO_N_dom_sf"/>
</dbReference>
<dbReference type="PANTHER" id="PTHR10174">
    <property type="entry name" value="ALPHA-TOCOPHEROL TRANSFER PROTEIN-RELATED"/>
    <property type="match status" value="1"/>
</dbReference>
<evidence type="ECO:0000259" key="1">
    <source>
        <dbReference type="PROSITE" id="PS50191"/>
    </source>
</evidence>
<dbReference type="Proteomes" id="UP001168821">
    <property type="component" value="Unassembled WGS sequence"/>
</dbReference>
<reference evidence="2" key="1">
    <citation type="journal article" date="2023" name="G3 (Bethesda)">
        <title>Whole genome assemblies of Zophobas morio and Tenebrio molitor.</title>
        <authorList>
            <person name="Kaur S."/>
            <person name="Stinson S.A."/>
            <person name="diCenzo G.C."/>
        </authorList>
    </citation>
    <scope>NUCLEOTIDE SEQUENCE</scope>
    <source>
        <strain evidence="2">QUZm001</strain>
    </source>
</reference>
<comment type="caution">
    <text evidence="2">The sequence shown here is derived from an EMBL/GenBank/DDBJ whole genome shotgun (WGS) entry which is preliminary data.</text>
</comment>
<protein>
    <recommendedName>
        <fullName evidence="1">CRAL-TRIO domain-containing protein</fullName>
    </recommendedName>
</protein>
<dbReference type="SUPFAM" id="SSF46938">
    <property type="entry name" value="CRAL/TRIO N-terminal domain"/>
    <property type="match status" value="1"/>
</dbReference>
<dbReference type="GO" id="GO:0016020">
    <property type="term" value="C:membrane"/>
    <property type="evidence" value="ECO:0007669"/>
    <property type="project" value="TreeGrafter"/>
</dbReference>
<proteinExistence type="predicted"/>
<accession>A0AA38IH57</accession>
<dbReference type="Gene3D" id="3.40.525.10">
    <property type="entry name" value="CRAL-TRIO lipid binding domain"/>
    <property type="match status" value="1"/>
</dbReference>
<evidence type="ECO:0000313" key="3">
    <source>
        <dbReference type="Proteomes" id="UP001168821"/>
    </source>
</evidence>
<dbReference type="AlphaFoldDB" id="A0AA38IH57"/>